<name>A0A160PDR8_9HYPH</name>
<gene>
    <name evidence="2" type="ORF">MPPM_1960</name>
</gene>
<proteinExistence type="predicted"/>
<dbReference type="OrthoDB" id="7276785at2"/>
<dbReference type="Proteomes" id="UP000218288">
    <property type="component" value="Chromosome"/>
</dbReference>
<sequence>MPRRKADHPAETLPFRPFAEDTGVQTFGEFSIENGTRRIALHGSLDLTRDRAGLARARALKGLLDAVVATLEAEDLPEAVPDEPEASETVRNPFA</sequence>
<protein>
    <submittedName>
        <fullName evidence="2">Uncharacterized protein</fullName>
    </submittedName>
</protein>
<dbReference type="EMBL" id="AP014809">
    <property type="protein sequence ID" value="BAU90565.1"/>
    <property type="molecule type" value="Genomic_DNA"/>
</dbReference>
<reference evidence="2 3" key="1">
    <citation type="journal article" date="2016" name="Genome Announc.">
        <title>Complete Genome Sequence of Methylobacterium populi P-1M, Isolated from Pink-Pigmented Household Biofilm.</title>
        <authorList>
            <person name="Morohoshi T."/>
            <person name="Ikeda T."/>
        </authorList>
    </citation>
    <scope>NUCLEOTIDE SEQUENCE [LARGE SCALE GENOMIC DNA]</scope>
    <source>
        <strain evidence="2 3">P-1M</strain>
    </source>
</reference>
<organism evidence="2 3">
    <name type="scientific">Methylorubrum populi</name>
    <dbReference type="NCBI Taxonomy" id="223967"/>
    <lineage>
        <taxon>Bacteria</taxon>
        <taxon>Pseudomonadati</taxon>
        <taxon>Pseudomonadota</taxon>
        <taxon>Alphaproteobacteria</taxon>
        <taxon>Hyphomicrobiales</taxon>
        <taxon>Methylobacteriaceae</taxon>
        <taxon>Methylorubrum</taxon>
    </lineage>
</organism>
<dbReference type="RefSeq" id="WP_096484883.1">
    <property type="nucleotide sequence ID" value="NZ_AP014809.1"/>
</dbReference>
<evidence type="ECO:0000313" key="2">
    <source>
        <dbReference type="EMBL" id="BAU90565.1"/>
    </source>
</evidence>
<evidence type="ECO:0000313" key="3">
    <source>
        <dbReference type="Proteomes" id="UP000218288"/>
    </source>
</evidence>
<evidence type="ECO:0000256" key="1">
    <source>
        <dbReference type="SAM" id="MobiDB-lite"/>
    </source>
</evidence>
<accession>A0A160PDR8</accession>
<dbReference type="AlphaFoldDB" id="A0A160PDR8"/>
<feature type="compositionally biased region" description="Acidic residues" evidence="1">
    <location>
        <begin position="75"/>
        <end position="86"/>
    </location>
</feature>
<feature type="region of interest" description="Disordered" evidence="1">
    <location>
        <begin position="75"/>
        <end position="95"/>
    </location>
</feature>